<name>A0A6V7GZK1_9HYME</name>
<dbReference type="AlphaFoldDB" id="A0A6V7GZK1"/>
<comment type="caution">
    <text evidence="1">The sequence shown here is derived from an EMBL/GenBank/DDBJ whole genome shotgun (WGS) entry which is preliminary data.</text>
</comment>
<feature type="non-terminal residue" evidence="1">
    <location>
        <position position="140"/>
    </location>
</feature>
<dbReference type="Proteomes" id="UP000752696">
    <property type="component" value="Unassembled WGS sequence"/>
</dbReference>
<gene>
    <name evidence="1" type="ORF">MHI_LOCUS171913</name>
</gene>
<organism evidence="1 2">
    <name type="scientific">Heterotrigona itama</name>
    <dbReference type="NCBI Taxonomy" id="395501"/>
    <lineage>
        <taxon>Eukaryota</taxon>
        <taxon>Metazoa</taxon>
        <taxon>Ecdysozoa</taxon>
        <taxon>Arthropoda</taxon>
        <taxon>Hexapoda</taxon>
        <taxon>Insecta</taxon>
        <taxon>Pterygota</taxon>
        <taxon>Neoptera</taxon>
        <taxon>Endopterygota</taxon>
        <taxon>Hymenoptera</taxon>
        <taxon>Apocrita</taxon>
        <taxon>Aculeata</taxon>
        <taxon>Apoidea</taxon>
        <taxon>Anthophila</taxon>
        <taxon>Apidae</taxon>
        <taxon>Heterotrigona</taxon>
    </lineage>
</organism>
<evidence type="ECO:0000313" key="2">
    <source>
        <dbReference type="Proteomes" id="UP000752696"/>
    </source>
</evidence>
<sequence length="140" mass="14884">MMSRGKLGRAFVGDVFNFADINCRDARGLARRQIRACFRAGCEQWRGTGERGSLDRWIAGGTETGLIHRLESQVGSPAAFLLRLALAFENSSVAQTRDAKGGQIGRIDPKGGIIGSCAGYSVAAVNQNNASTARSLSLVP</sequence>
<reference evidence="1" key="1">
    <citation type="submission" date="2020-07" db="EMBL/GenBank/DDBJ databases">
        <authorList>
            <person name="Nazaruddin N."/>
        </authorList>
    </citation>
    <scope>NUCLEOTIDE SEQUENCE</scope>
</reference>
<protein>
    <submittedName>
        <fullName evidence="1">Uncharacterized protein</fullName>
    </submittedName>
</protein>
<evidence type="ECO:0000313" key="1">
    <source>
        <dbReference type="EMBL" id="CAD1469997.1"/>
    </source>
</evidence>
<proteinExistence type="predicted"/>
<accession>A0A6V7GZK1</accession>
<keyword evidence="2" id="KW-1185">Reference proteome</keyword>
<dbReference type="EMBL" id="CAJDYZ010003298">
    <property type="protein sequence ID" value="CAD1469997.1"/>
    <property type="molecule type" value="Genomic_DNA"/>
</dbReference>